<dbReference type="InterPro" id="IPR036069">
    <property type="entry name" value="DUF34/NIF3_sf"/>
</dbReference>
<dbReference type="Gene3D" id="3.30.70.120">
    <property type="match status" value="1"/>
</dbReference>
<comment type="subunit">
    <text evidence="2">Homohexamer.</text>
</comment>
<evidence type="ECO:0000313" key="7">
    <source>
        <dbReference type="EMBL" id="RNL78927.1"/>
    </source>
</evidence>
<dbReference type="Pfam" id="PF01784">
    <property type="entry name" value="DUF34_NIF3"/>
    <property type="match status" value="1"/>
</dbReference>
<dbReference type="FunFam" id="3.30.70.120:FF:000006">
    <property type="entry name" value="GTP cyclohydrolase 1 type 2 homolog"/>
    <property type="match status" value="1"/>
</dbReference>
<gene>
    <name evidence="7" type="ORF">EFL95_07705</name>
</gene>
<dbReference type="PIRSF" id="PIRSF037489">
    <property type="entry name" value="UCP037489_NIF3_YqfO"/>
    <property type="match status" value="1"/>
</dbReference>
<keyword evidence="4 5" id="KW-0479">Metal-binding</keyword>
<feature type="binding site" evidence="6">
    <location>
        <position position="103"/>
    </location>
    <ligand>
        <name>a divalent metal cation</name>
        <dbReference type="ChEBI" id="CHEBI:60240"/>
        <label>1</label>
    </ligand>
</feature>
<evidence type="ECO:0000256" key="1">
    <source>
        <dbReference type="ARBA" id="ARBA00006964"/>
    </source>
</evidence>
<dbReference type="SUPFAM" id="SSF102705">
    <property type="entry name" value="NIF3 (NGG1p interacting factor 3)-like"/>
    <property type="match status" value="1"/>
</dbReference>
<dbReference type="PANTHER" id="PTHR13799:SF14">
    <property type="entry name" value="GTP CYCLOHYDROLASE 1 TYPE 2 HOMOLOG"/>
    <property type="match status" value="1"/>
</dbReference>
<evidence type="ECO:0000256" key="3">
    <source>
        <dbReference type="ARBA" id="ARBA00022112"/>
    </source>
</evidence>
<keyword evidence="8" id="KW-1185">Reference proteome</keyword>
<dbReference type="NCBIfam" id="TIGR00486">
    <property type="entry name" value="YbgI_SA1388"/>
    <property type="match status" value="1"/>
</dbReference>
<proteinExistence type="inferred from homology"/>
<reference evidence="7 8" key="1">
    <citation type="submission" date="2018-11" db="EMBL/GenBank/DDBJ databases">
        <authorList>
            <person name="Li F."/>
        </authorList>
    </citation>
    <scope>NUCLEOTIDE SEQUENCE [LARGE SCALE GENOMIC DNA]</scope>
    <source>
        <strain evidence="7 8">KIS18-7</strain>
    </source>
</reference>
<name>A0A3N0DTH3_9ACTN</name>
<feature type="binding site" evidence="6">
    <location>
        <position position="337"/>
    </location>
    <ligand>
        <name>a divalent metal cation</name>
        <dbReference type="ChEBI" id="CHEBI:60240"/>
        <label>1</label>
    </ligand>
</feature>
<feature type="binding site" evidence="6">
    <location>
        <position position="341"/>
    </location>
    <ligand>
        <name>a divalent metal cation</name>
        <dbReference type="ChEBI" id="CHEBI:60240"/>
        <label>1</label>
    </ligand>
</feature>
<dbReference type="OrthoDB" id="9795763at2"/>
<dbReference type="FunFam" id="3.40.1390.30:FF:000001">
    <property type="entry name" value="GTP cyclohydrolase 1 type 2"/>
    <property type="match status" value="1"/>
</dbReference>
<evidence type="ECO:0000313" key="8">
    <source>
        <dbReference type="Proteomes" id="UP000277094"/>
    </source>
</evidence>
<feature type="binding site" evidence="6">
    <location>
        <position position="65"/>
    </location>
    <ligand>
        <name>a divalent metal cation</name>
        <dbReference type="ChEBI" id="CHEBI:60240"/>
        <label>1</label>
    </ligand>
</feature>
<dbReference type="Gene3D" id="3.40.1390.30">
    <property type="entry name" value="NIF3 (NGG1p interacting factor 3)-like"/>
    <property type="match status" value="1"/>
</dbReference>
<sequence length="376" mass="39388">MRVADVIDLIEGWYPPHRAEDWDAVGLVCGDPDAEVRTVLLAVDPVLAVADEAVALDADLLVVHHPLYLKGTTTVAASTPKGRVVHRLLGAGCGLLTAHTNADSPTGGVSAAIASALGLLDVVPLEPDPLSPRDKLVVFVPITHADAVRSALTEAGAGRIGDYDSASFTSPGEGRFRPLPGSNPTIGSIGDLEVVEEVRIEVIADRHLRGDLVSAMIAAHPYEQPAYDVFELVDLPDADCGSGRIGRLPEPITLRAFAEAAAAVFPTTAIGLRVAGDPDRLVETVALCGGSGDFLLDRARAAGADVYVTSDLRHHPASESMEAAQVYGGPALVDVAHSAAESLWLPVLRDRLVDSLGDTVAVHISTATTDPWTFRV</sequence>
<protein>
    <recommendedName>
        <fullName evidence="3 5">GTP cyclohydrolase 1 type 2 homolog</fullName>
    </recommendedName>
</protein>
<evidence type="ECO:0000256" key="2">
    <source>
        <dbReference type="ARBA" id="ARBA00011643"/>
    </source>
</evidence>
<feature type="binding site" evidence="6">
    <location>
        <position position="64"/>
    </location>
    <ligand>
        <name>a divalent metal cation</name>
        <dbReference type="ChEBI" id="CHEBI:60240"/>
        <label>2</label>
    </ligand>
</feature>
<dbReference type="EMBL" id="RJSG01000002">
    <property type="protein sequence ID" value="RNL78927.1"/>
    <property type="molecule type" value="Genomic_DNA"/>
</dbReference>
<evidence type="ECO:0000256" key="6">
    <source>
        <dbReference type="PIRSR" id="PIRSR602678-1"/>
    </source>
</evidence>
<dbReference type="Proteomes" id="UP000277094">
    <property type="component" value="Unassembled WGS sequence"/>
</dbReference>
<dbReference type="InterPro" id="IPR017221">
    <property type="entry name" value="DUF34/NIF3_bac"/>
</dbReference>
<comment type="similarity">
    <text evidence="1 5">Belongs to the GTP cyclohydrolase I type 2/NIF3 family.</text>
</comment>
<evidence type="ECO:0000256" key="4">
    <source>
        <dbReference type="ARBA" id="ARBA00022723"/>
    </source>
</evidence>
<comment type="caution">
    <text evidence="7">The sequence shown here is derived from an EMBL/GenBank/DDBJ whole genome shotgun (WGS) entry which is preliminary data.</text>
</comment>
<accession>A0A3N0DTH3</accession>
<organism evidence="7 8">
    <name type="scientific">Nocardioides marmorisolisilvae</name>
    <dbReference type="NCBI Taxonomy" id="1542737"/>
    <lineage>
        <taxon>Bacteria</taxon>
        <taxon>Bacillati</taxon>
        <taxon>Actinomycetota</taxon>
        <taxon>Actinomycetes</taxon>
        <taxon>Propionibacteriales</taxon>
        <taxon>Nocardioidaceae</taxon>
        <taxon>Nocardioides</taxon>
    </lineage>
</organism>
<dbReference type="GO" id="GO:0046872">
    <property type="term" value="F:metal ion binding"/>
    <property type="evidence" value="ECO:0007669"/>
    <property type="project" value="UniProtKB-UniRule"/>
</dbReference>
<dbReference type="InterPro" id="IPR002678">
    <property type="entry name" value="DUF34/NIF3"/>
</dbReference>
<dbReference type="AlphaFoldDB" id="A0A3N0DTH3"/>
<dbReference type="InterPro" id="IPR015867">
    <property type="entry name" value="N-reg_PII/ATP_PRibTrfase_C"/>
</dbReference>
<evidence type="ECO:0000256" key="5">
    <source>
        <dbReference type="PIRNR" id="PIRNR037489"/>
    </source>
</evidence>
<dbReference type="GO" id="GO:0005737">
    <property type="term" value="C:cytoplasm"/>
    <property type="evidence" value="ECO:0007669"/>
    <property type="project" value="TreeGrafter"/>
</dbReference>
<dbReference type="RefSeq" id="WP_123233429.1">
    <property type="nucleotide sequence ID" value="NZ_RJSG01000002.1"/>
</dbReference>
<dbReference type="PANTHER" id="PTHR13799">
    <property type="entry name" value="NGG1 INTERACTING FACTOR 3"/>
    <property type="match status" value="1"/>
</dbReference>